<reference evidence="2" key="1">
    <citation type="journal article" date="2019" name="Environ. Microbiol.">
        <title>Fungal ecological strategies reflected in gene transcription - a case study of two litter decomposers.</title>
        <authorList>
            <person name="Barbi F."/>
            <person name="Kohler A."/>
            <person name="Barry K."/>
            <person name="Baskaran P."/>
            <person name="Daum C."/>
            <person name="Fauchery L."/>
            <person name="Ihrmark K."/>
            <person name="Kuo A."/>
            <person name="LaButti K."/>
            <person name="Lipzen A."/>
            <person name="Morin E."/>
            <person name="Grigoriev I.V."/>
            <person name="Henrissat B."/>
            <person name="Lindahl B."/>
            <person name="Martin F."/>
        </authorList>
    </citation>
    <scope>NUCLEOTIDE SEQUENCE</scope>
    <source>
        <strain evidence="2">JB14</strain>
    </source>
</reference>
<keyword evidence="3" id="KW-1185">Reference proteome</keyword>
<organism evidence="2 3">
    <name type="scientific">Gymnopus androsaceus JB14</name>
    <dbReference type="NCBI Taxonomy" id="1447944"/>
    <lineage>
        <taxon>Eukaryota</taxon>
        <taxon>Fungi</taxon>
        <taxon>Dikarya</taxon>
        <taxon>Basidiomycota</taxon>
        <taxon>Agaricomycotina</taxon>
        <taxon>Agaricomycetes</taxon>
        <taxon>Agaricomycetidae</taxon>
        <taxon>Agaricales</taxon>
        <taxon>Marasmiineae</taxon>
        <taxon>Omphalotaceae</taxon>
        <taxon>Gymnopus</taxon>
    </lineage>
</organism>
<gene>
    <name evidence="2" type="ORF">BT96DRAFT_1002304</name>
</gene>
<keyword evidence="1" id="KW-0472">Membrane</keyword>
<accession>A0A6A4GZI1</accession>
<dbReference type="Proteomes" id="UP000799118">
    <property type="component" value="Unassembled WGS sequence"/>
</dbReference>
<evidence type="ECO:0000256" key="1">
    <source>
        <dbReference type="SAM" id="Phobius"/>
    </source>
</evidence>
<dbReference type="SUPFAM" id="SSF51735">
    <property type="entry name" value="NAD(P)-binding Rossmann-fold domains"/>
    <property type="match status" value="1"/>
</dbReference>
<protein>
    <recommendedName>
        <fullName evidence="4">3-beta hydroxysteroid dehydrogenase/isomerase domain-containing protein</fullName>
    </recommendedName>
</protein>
<dbReference type="InterPro" id="IPR036291">
    <property type="entry name" value="NAD(P)-bd_dom_sf"/>
</dbReference>
<evidence type="ECO:0008006" key="4">
    <source>
        <dbReference type="Google" id="ProtNLM"/>
    </source>
</evidence>
<evidence type="ECO:0000313" key="3">
    <source>
        <dbReference type="Proteomes" id="UP000799118"/>
    </source>
</evidence>
<feature type="transmembrane region" description="Helical" evidence="1">
    <location>
        <begin position="82"/>
        <end position="104"/>
    </location>
</feature>
<dbReference type="OrthoDB" id="2735536at2759"/>
<sequence>MSTLVSSYSEGLIDAIVHVAAPVSFDKSSDELFHGTYHGTLHIVRQSIDIGIKKVIITGTFFTLRRKRVWELAKENPDVESFLPAGLVWFPLPSLVVIVATVALHTHTHAAVRGFALRLDVHLDTLLLSAHPSRSL</sequence>
<dbReference type="AlphaFoldDB" id="A0A6A4GZI1"/>
<dbReference type="EMBL" id="ML769659">
    <property type="protein sequence ID" value="KAE9390397.1"/>
    <property type="molecule type" value="Genomic_DNA"/>
</dbReference>
<keyword evidence="1" id="KW-1133">Transmembrane helix</keyword>
<dbReference type="Gene3D" id="3.40.50.720">
    <property type="entry name" value="NAD(P)-binding Rossmann-like Domain"/>
    <property type="match status" value="1"/>
</dbReference>
<keyword evidence="1" id="KW-0812">Transmembrane</keyword>
<proteinExistence type="predicted"/>
<name>A0A6A4GZI1_9AGAR</name>
<evidence type="ECO:0000313" key="2">
    <source>
        <dbReference type="EMBL" id="KAE9390397.1"/>
    </source>
</evidence>